<dbReference type="EMBL" id="CP003053">
    <property type="protein sequence ID" value="AFM16020.1"/>
    <property type="molecule type" value="Genomic_DNA"/>
</dbReference>
<protein>
    <recommendedName>
        <fullName evidence="3">ESX-1 secretion-associated protein</fullName>
    </recommendedName>
</protein>
<dbReference type="eggNOG" id="ENOG5031XP0">
    <property type="taxonomic scope" value="Bacteria"/>
</dbReference>
<dbReference type="GO" id="GO:0009306">
    <property type="term" value="P:protein secretion"/>
    <property type="evidence" value="ECO:0007669"/>
    <property type="project" value="InterPro"/>
</dbReference>
<dbReference type="KEGG" id="mcb:Mycch_1212"/>
<dbReference type="AlphaFoldDB" id="I4BFG3"/>
<dbReference type="STRING" id="710421.Mycch_1212"/>
<keyword evidence="2" id="KW-1185">Reference proteome</keyword>
<evidence type="ECO:0000313" key="2">
    <source>
        <dbReference type="Proteomes" id="UP000006057"/>
    </source>
</evidence>
<evidence type="ECO:0000313" key="1">
    <source>
        <dbReference type="EMBL" id="AFM16020.1"/>
    </source>
</evidence>
<reference evidence="1 2" key="1">
    <citation type="submission" date="2012-06" db="EMBL/GenBank/DDBJ databases">
        <title>Complete sequence of chromosome of Mycobacterium chubuense NBB4.</title>
        <authorList>
            <consortium name="US DOE Joint Genome Institute"/>
            <person name="Lucas S."/>
            <person name="Han J."/>
            <person name="Lapidus A."/>
            <person name="Cheng J.-F."/>
            <person name="Goodwin L."/>
            <person name="Pitluck S."/>
            <person name="Peters L."/>
            <person name="Mikhailova N."/>
            <person name="Teshima H."/>
            <person name="Detter J.C."/>
            <person name="Han C."/>
            <person name="Tapia R."/>
            <person name="Land M."/>
            <person name="Hauser L."/>
            <person name="Kyrpides N."/>
            <person name="Ivanova N."/>
            <person name="Pagani I."/>
            <person name="Mattes T."/>
            <person name="Holmes A."/>
            <person name="Rutledge P."/>
            <person name="Paulsen I."/>
            <person name="Coleman N."/>
            <person name="Woyke T."/>
        </authorList>
    </citation>
    <scope>NUCLEOTIDE SEQUENCE [LARGE SCALE GENOMIC DNA]</scope>
    <source>
        <strain evidence="1 2">NBB4</strain>
    </source>
</reference>
<dbReference type="OrthoDB" id="4641491at2"/>
<dbReference type="HOGENOM" id="CLU_179266_0_0_11"/>
<dbReference type="Pfam" id="PF10824">
    <property type="entry name" value="T7SS_ESX_EspC"/>
    <property type="match status" value="1"/>
</dbReference>
<organism evidence="1 2">
    <name type="scientific">Mycolicibacterium chubuense (strain NBB4)</name>
    <name type="common">Mycobacterium chubuense</name>
    <dbReference type="NCBI Taxonomy" id="710421"/>
    <lineage>
        <taxon>Bacteria</taxon>
        <taxon>Bacillati</taxon>
        <taxon>Actinomycetota</taxon>
        <taxon>Actinomycetes</taxon>
        <taxon>Mycobacteriales</taxon>
        <taxon>Mycobacteriaceae</taxon>
        <taxon>Mycolicibacterium</taxon>
    </lineage>
</organism>
<accession>I4BFG3</accession>
<evidence type="ECO:0008006" key="3">
    <source>
        <dbReference type="Google" id="ProtNLM"/>
    </source>
</evidence>
<dbReference type="PATRIC" id="fig|710421.3.peg.1221"/>
<name>I4BFG3_MYCCN</name>
<sequence length="102" mass="9905">MFASLSVDTDLVRAYGAASSGHADGLRAAAARLTEVGGAAAPMFGPVGARFLAALTRAAEGEAHTVTGLGGALTAGRDAAAASATSYDVADTGAGHRVTGSW</sequence>
<gene>
    <name evidence="1" type="ordered locus">Mycch_1212</name>
</gene>
<dbReference type="Proteomes" id="UP000006057">
    <property type="component" value="Chromosome"/>
</dbReference>
<dbReference type="InterPro" id="IPR022536">
    <property type="entry name" value="EspC"/>
</dbReference>
<proteinExistence type="predicted"/>